<dbReference type="OrthoDB" id="696358at2759"/>
<evidence type="ECO:0000313" key="3">
    <source>
        <dbReference type="Proteomes" id="UP000663760"/>
    </source>
</evidence>
<keyword evidence="3" id="KW-1185">Reference proteome</keyword>
<reference evidence="2" key="1">
    <citation type="submission" date="2020-02" db="EMBL/GenBank/DDBJ databases">
        <authorList>
            <person name="Scholz U."/>
            <person name="Mascher M."/>
            <person name="Fiebig A."/>
        </authorList>
    </citation>
    <scope>NUCLEOTIDE SEQUENCE</scope>
</reference>
<feature type="compositionally biased region" description="Pro residues" evidence="1">
    <location>
        <begin position="56"/>
        <end position="68"/>
    </location>
</feature>
<sequence>MGTPFASASTVEFHPQWLRKAPVEGWLRIINCGAHPRITSPRWLSSACLARSSGKYPPPPPGGPPGPMGPACRTQMKGLRDSSSAAASSSSSSSAGPTSVPKDM</sequence>
<evidence type="ECO:0000313" key="2">
    <source>
        <dbReference type="EMBL" id="CAA7406493.1"/>
    </source>
</evidence>
<dbReference type="Proteomes" id="UP000663760">
    <property type="component" value="Chromosome 13"/>
</dbReference>
<dbReference type="AlphaFoldDB" id="A0A7I8L8X9"/>
<dbReference type="EMBL" id="LR746276">
    <property type="protein sequence ID" value="CAA7406493.1"/>
    <property type="molecule type" value="Genomic_DNA"/>
</dbReference>
<evidence type="ECO:0000256" key="1">
    <source>
        <dbReference type="SAM" id="MobiDB-lite"/>
    </source>
</evidence>
<proteinExistence type="predicted"/>
<accession>A0A7I8L8X9</accession>
<protein>
    <submittedName>
        <fullName evidence="2">Uncharacterized protein</fullName>
    </submittedName>
</protein>
<organism evidence="2 3">
    <name type="scientific">Spirodela intermedia</name>
    <name type="common">Intermediate duckweed</name>
    <dbReference type="NCBI Taxonomy" id="51605"/>
    <lineage>
        <taxon>Eukaryota</taxon>
        <taxon>Viridiplantae</taxon>
        <taxon>Streptophyta</taxon>
        <taxon>Embryophyta</taxon>
        <taxon>Tracheophyta</taxon>
        <taxon>Spermatophyta</taxon>
        <taxon>Magnoliopsida</taxon>
        <taxon>Liliopsida</taxon>
        <taxon>Araceae</taxon>
        <taxon>Lemnoideae</taxon>
        <taxon>Spirodela</taxon>
    </lineage>
</organism>
<feature type="region of interest" description="Disordered" evidence="1">
    <location>
        <begin position="50"/>
        <end position="104"/>
    </location>
</feature>
<gene>
    <name evidence="2" type="ORF">SI8410_13017171</name>
</gene>
<name>A0A7I8L8X9_SPIIN</name>
<feature type="compositionally biased region" description="Low complexity" evidence="1">
    <location>
        <begin position="82"/>
        <end position="95"/>
    </location>
</feature>